<protein>
    <submittedName>
        <fullName evidence="3">Flagellar protein FlgJ</fullName>
    </submittedName>
</protein>
<dbReference type="OrthoDB" id="8481704at2"/>
<feature type="domain" description="Flagellar protein FlgJ N-terminal" evidence="2">
    <location>
        <begin position="48"/>
        <end position="93"/>
    </location>
</feature>
<evidence type="ECO:0000313" key="4">
    <source>
        <dbReference type="Proteomes" id="UP000219494"/>
    </source>
</evidence>
<dbReference type="PRINTS" id="PR01002">
    <property type="entry name" value="FLGFLGJ"/>
</dbReference>
<evidence type="ECO:0000313" key="3">
    <source>
        <dbReference type="EMBL" id="SOB80210.1"/>
    </source>
</evidence>
<dbReference type="AlphaFoldDB" id="A0A285QE51"/>
<sequence length="107" mass="11138">MTTPLAPTSPLIGTAGGVSNDASRLASAGNLEKAGQRFESIFTGMMLKSMRSAKLADGLFDNKAGEQFRDMADAKVAESMAAHTPLGIGRAMTDFLRKSQATEGSVA</sequence>
<dbReference type="Pfam" id="PF10135">
    <property type="entry name" value="Rod-binding"/>
    <property type="match status" value="1"/>
</dbReference>
<gene>
    <name evidence="3" type="ORF">SAMN06297144_0944</name>
</gene>
<dbReference type="EMBL" id="OBMI01000001">
    <property type="protein sequence ID" value="SOB80210.1"/>
    <property type="molecule type" value="Genomic_DNA"/>
</dbReference>
<keyword evidence="4" id="KW-1185">Reference proteome</keyword>
<organism evidence="3 4">
    <name type="scientific">Sphingomonas guangdongensis</name>
    <dbReference type="NCBI Taxonomy" id="1141890"/>
    <lineage>
        <taxon>Bacteria</taxon>
        <taxon>Pseudomonadati</taxon>
        <taxon>Pseudomonadota</taxon>
        <taxon>Alphaproteobacteria</taxon>
        <taxon>Sphingomonadales</taxon>
        <taxon>Sphingomonadaceae</taxon>
        <taxon>Sphingomonas</taxon>
    </lineage>
</organism>
<reference evidence="3 4" key="1">
    <citation type="submission" date="2017-07" db="EMBL/GenBank/DDBJ databases">
        <authorList>
            <person name="Sun Z.S."/>
            <person name="Albrecht U."/>
            <person name="Echele G."/>
            <person name="Lee C.C."/>
        </authorList>
    </citation>
    <scope>NUCLEOTIDE SEQUENCE [LARGE SCALE GENOMIC DNA]</scope>
    <source>
        <strain evidence="3 4">CGMCC 1.12672</strain>
    </source>
</reference>
<keyword evidence="3" id="KW-0282">Flagellum</keyword>
<feature type="region of interest" description="Disordered" evidence="1">
    <location>
        <begin position="1"/>
        <end position="20"/>
    </location>
</feature>
<dbReference type="RefSeq" id="WP_101750159.1">
    <property type="nucleotide sequence ID" value="NZ_OBMI01000001.1"/>
</dbReference>
<keyword evidence="3" id="KW-0969">Cilium</keyword>
<name>A0A285QE51_9SPHN</name>
<accession>A0A285QE51</accession>
<evidence type="ECO:0000256" key="1">
    <source>
        <dbReference type="SAM" id="MobiDB-lite"/>
    </source>
</evidence>
<keyword evidence="3" id="KW-0966">Cell projection</keyword>
<dbReference type="Proteomes" id="UP000219494">
    <property type="component" value="Unassembled WGS sequence"/>
</dbReference>
<evidence type="ECO:0000259" key="2">
    <source>
        <dbReference type="Pfam" id="PF10135"/>
    </source>
</evidence>
<dbReference type="InterPro" id="IPR019301">
    <property type="entry name" value="Flagellar_prot_FlgJ_N"/>
</dbReference>
<proteinExistence type="predicted"/>